<dbReference type="InParanoid" id="A0A165E4W3"/>
<dbReference type="Gene3D" id="3.40.50.720">
    <property type="entry name" value="NAD(P)-binding Rossmann-like Domain"/>
    <property type="match status" value="1"/>
</dbReference>
<dbReference type="OrthoDB" id="10257049at2759"/>
<proteinExistence type="predicted"/>
<sequence>MGVEQHAAFISQPGDLIGCDFVGQVTAMGSNVPTSEVKQGELRWGFVRGGVSKDVGAKYRYVATEWDLTSVVAGITPAQAASLPIPLVTAIQALYLYLRLPQPFPEPSPDAKDKWILIWSGATAVGQFAIQLAKLTGLKVATTASPKRFDMLKAWGADVVVDYRVRHASCTETEGGNR</sequence>
<reference evidence="1 2" key="1">
    <citation type="journal article" date="2016" name="Mol. Biol. Evol.">
        <title>Comparative Genomics of Early-Diverging Mushroom-Forming Fungi Provides Insights into the Origins of Lignocellulose Decay Capabilities.</title>
        <authorList>
            <person name="Nagy L.G."/>
            <person name="Riley R."/>
            <person name="Tritt A."/>
            <person name="Adam C."/>
            <person name="Daum C."/>
            <person name="Floudas D."/>
            <person name="Sun H."/>
            <person name="Yadav J.S."/>
            <person name="Pangilinan J."/>
            <person name="Larsson K.H."/>
            <person name="Matsuura K."/>
            <person name="Barry K."/>
            <person name="Labutti K."/>
            <person name="Kuo R."/>
            <person name="Ohm R.A."/>
            <person name="Bhattacharya S.S."/>
            <person name="Shirouzu T."/>
            <person name="Yoshinaga Y."/>
            <person name="Martin F.M."/>
            <person name="Grigoriev I.V."/>
            <person name="Hibbett D.S."/>
        </authorList>
    </citation>
    <scope>NUCLEOTIDE SEQUENCE [LARGE SCALE GENOMIC DNA]</scope>
    <source>
        <strain evidence="1 2">HHB12733</strain>
    </source>
</reference>
<dbReference type="SUPFAM" id="SSF50129">
    <property type="entry name" value="GroES-like"/>
    <property type="match status" value="1"/>
</dbReference>
<gene>
    <name evidence="1" type="ORF">CALCODRAFT_500336</name>
</gene>
<accession>A0A165E4W3</accession>
<name>A0A165E4W3_9BASI</name>
<keyword evidence="2" id="KW-1185">Reference proteome</keyword>
<dbReference type="Proteomes" id="UP000076842">
    <property type="component" value="Unassembled WGS sequence"/>
</dbReference>
<organism evidence="1 2">
    <name type="scientific">Calocera cornea HHB12733</name>
    <dbReference type="NCBI Taxonomy" id="1353952"/>
    <lineage>
        <taxon>Eukaryota</taxon>
        <taxon>Fungi</taxon>
        <taxon>Dikarya</taxon>
        <taxon>Basidiomycota</taxon>
        <taxon>Agaricomycotina</taxon>
        <taxon>Dacrymycetes</taxon>
        <taxon>Dacrymycetales</taxon>
        <taxon>Dacrymycetaceae</taxon>
        <taxon>Calocera</taxon>
    </lineage>
</organism>
<dbReference type="InterPro" id="IPR036291">
    <property type="entry name" value="NAD(P)-bd_dom_sf"/>
</dbReference>
<dbReference type="STRING" id="1353952.A0A165E4W3"/>
<dbReference type="InterPro" id="IPR011032">
    <property type="entry name" value="GroES-like_sf"/>
</dbReference>
<dbReference type="AlphaFoldDB" id="A0A165E4W3"/>
<dbReference type="GO" id="GO:0016651">
    <property type="term" value="F:oxidoreductase activity, acting on NAD(P)H"/>
    <property type="evidence" value="ECO:0007669"/>
    <property type="project" value="InterPro"/>
</dbReference>
<protein>
    <submittedName>
        <fullName evidence="1">NAD(P)-binding protein</fullName>
    </submittedName>
</protein>
<dbReference type="PANTHER" id="PTHR45348">
    <property type="entry name" value="HYPOTHETICAL OXIDOREDUCTASE (EUROFUNG)"/>
    <property type="match status" value="1"/>
</dbReference>
<dbReference type="PANTHER" id="PTHR45348:SF2">
    <property type="entry name" value="ZINC-TYPE ALCOHOL DEHYDROGENASE-LIKE PROTEIN C2E1P3.01"/>
    <property type="match status" value="1"/>
</dbReference>
<dbReference type="EMBL" id="KV424022">
    <property type="protein sequence ID" value="KZT54101.1"/>
    <property type="molecule type" value="Genomic_DNA"/>
</dbReference>
<dbReference type="Gene3D" id="3.90.180.10">
    <property type="entry name" value="Medium-chain alcohol dehydrogenases, catalytic domain"/>
    <property type="match status" value="1"/>
</dbReference>
<dbReference type="SUPFAM" id="SSF51735">
    <property type="entry name" value="NAD(P)-binding Rossmann-fold domains"/>
    <property type="match status" value="1"/>
</dbReference>
<evidence type="ECO:0000313" key="1">
    <source>
        <dbReference type="EMBL" id="KZT54101.1"/>
    </source>
</evidence>
<evidence type="ECO:0000313" key="2">
    <source>
        <dbReference type="Proteomes" id="UP000076842"/>
    </source>
</evidence>
<dbReference type="InterPro" id="IPR047122">
    <property type="entry name" value="Trans-enoyl_RdTase-like"/>
</dbReference>